<dbReference type="OrthoDB" id="9973389at2759"/>
<dbReference type="Proteomes" id="UP000653305">
    <property type="component" value="Unassembled WGS sequence"/>
</dbReference>
<protein>
    <submittedName>
        <fullName evidence="1">Fatty acyl-coa reductase 2</fullName>
    </submittedName>
</protein>
<proteinExistence type="predicted"/>
<sequence>MAWVKEDPVLETDLEDDADVMRKVLSLSVVYWMDINLCNIVDLREIAPLEKPDDLGIDYTVENLQDVEALRKQIDACMRNHGEAEREVAFKKIRAEQLTCERSLPEGVGVRWLTNKKTYFVSGMMDPIILQYGKRQLTGFLVDPVGILDVVSSYLRVNTSIRKVWLLSTFVTDTSNTSKPHVSS</sequence>
<comment type="caution">
    <text evidence="1">The sequence shown here is derived from an EMBL/GenBank/DDBJ whole genome shotgun (WGS) entry which is preliminary data.</text>
</comment>
<accession>A0A830D1E4</accession>
<name>A0A830D1E4_9LAMI</name>
<dbReference type="EMBL" id="BMAC01000733">
    <property type="protein sequence ID" value="GFQ02225.1"/>
    <property type="molecule type" value="Genomic_DNA"/>
</dbReference>
<dbReference type="AlphaFoldDB" id="A0A830D1E4"/>
<keyword evidence="2" id="KW-1185">Reference proteome</keyword>
<evidence type="ECO:0000313" key="1">
    <source>
        <dbReference type="EMBL" id="GFQ02225.1"/>
    </source>
</evidence>
<organism evidence="1 2">
    <name type="scientific">Phtheirospermum japonicum</name>
    <dbReference type="NCBI Taxonomy" id="374723"/>
    <lineage>
        <taxon>Eukaryota</taxon>
        <taxon>Viridiplantae</taxon>
        <taxon>Streptophyta</taxon>
        <taxon>Embryophyta</taxon>
        <taxon>Tracheophyta</taxon>
        <taxon>Spermatophyta</taxon>
        <taxon>Magnoliopsida</taxon>
        <taxon>eudicotyledons</taxon>
        <taxon>Gunneridae</taxon>
        <taxon>Pentapetalae</taxon>
        <taxon>asterids</taxon>
        <taxon>lamiids</taxon>
        <taxon>Lamiales</taxon>
        <taxon>Orobanchaceae</taxon>
        <taxon>Orobanchaceae incertae sedis</taxon>
        <taxon>Phtheirospermum</taxon>
    </lineage>
</organism>
<gene>
    <name evidence="1" type="ORF">PHJA_002366400</name>
</gene>
<evidence type="ECO:0000313" key="2">
    <source>
        <dbReference type="Proteomes" id="UP000653305"/>
    </source>
</evidence>
<reference evidence="1" key="1">
    <citation type="submission" date="2020-07" db="EMBL/GenBank/DDBJ databases">
        <title>Ethylene signaling mediates host invasion by parasitic plants.</title>
        <authorList>
            <person name="Yoshida S."/>
        </authorList>
    </citation>
    <scope>NUCLEOTIDE SEQUENCE</scope>
    <source>
        <strain evidence="1">Okayama</strain>
    </source>
</reference>